<proteinExistence type="inferred from homology"/>
<dbReference type="GO" id="GO:0005737">
    <property type="term" value="C:cytoplasm"/>
    <property type="evidence" value="ECO:0007669"/>
    <property type="project" value="UniProtKB-SubCell"/>
</dbReference>
<dbReference type="NCBIfam" id="TIGR00419">
    <property type="entry name" value="tim"/>
    <property type="match status" value="1"/>
</dbReference>
<dbReference type="UniPathway" id="UPA00109">
    <property type="reaction ID" value="UER00189"/>
</dbReference>
<keyword evidence="7" id="KW-1185">Reference proteome</keyword>
<evidence type="ECO:0000256" key="5">
    <source>
        <dbReference type="HAMAP-Rule" id="MF_00147"/>
    </source>
</evidence>
<dbReference type="InterPro" id="IPR000652">
    <property type="entry name" value="Triosephosphate_isomerase"/>
</dbReference>
<comment type="catalytic activity">
    <reaction evidence="5">
        <text>D-glyceraldehyde 3-phosphate = dihydroxyacetone phosphate</text>
        <dbReference type="Rhea" id="RHEA:18585"/>
        <dbReference type="ChEBI" id="CHEBI:57642"/>
        <dbReference type="ChEBI" id="CHEBI:59776"/>
        <dbReference type="EC" id="5.3.1.1"/>
    </reaction>
</comment>
<dbReference type="EMBL" id="MRZU01000003">
    <property type="protein sequence ID" value="OUJ19193.1"/>
    <property type="molecule type" value="Genomic_DNA"/>
</dbReference>
<dbReference type="OrthoDB" id="9465at2157"/>
<feature type="binding site" evidence="5">
    <location>
        <position position="143"/>
    </location>
    <ligand>
        <name>substrate</name>
    </ligand>
</feature>
<dbReference type="GO" id="GO:0006096">
    <property type="term" value="P:glycolytic process"/>
    <property type="evidence" value="ECO:0007669"/>
    <property type="project" value="UniProtKB-UniRule"/>
</dbReference>
<evidence type="ECO:0000313" key="6">
    <source>
        <dbReference type="EMBL" id="OUJ19193.1"/>
    </source>
</evidence>
<gene>
    <name evidence="5" type="primary">tpiA</name>
    <name evidence="6" type="ORF">AMET1_0846</name>
</gene>
<keyword evidence="4 5" id="KW-0413">Isomerase</keyword>
<keyword evidence="3 5" id="KW-0324">Glycolysis</keyword>
<evidence type="ECO:0000256" key="4">
    <source>
        <dbReference type="ARBA" id="ARBA00023235"/>
    </source>
</evidence>
<evidence type="ECO:0000256" key="2">
    <source>
        <dbReference type="ARBA" id="ARBA00022490"/>
    </source>
</evidence>
<dbReference type="InterPro" id="IPR022891">
    <property type="entry name" value="Triosephosphate_isomerase_arc"/>
</dbReference>
<comment type="subcellular location">
    <subcellularLocation>
        <location evidence="5">Cytoplasm</location>
    </subcellularLocation>
</comment>
<evidence type="ECO:0000256" key="3">
    <source>
        <dbReference type="ARBA" id="ARBA00023152"/>
    </source>
</evidence>
<comment type="similarity">
    <text evidence="5">Belongs to the triosephosphate isomerase family.</text>
</comment>
<feature type="binding site" evidence="5">
    <location>
        <position position="173"/>
    </location>
    <ligand>
        <name>substrate</name>
    </ligand>
</feature>
<keyword evidence="1 5" id="KW-0312">Gluconeogenesis</keyword>
<reference evidence="6 7" key="1">
    <citation type="submission" date="2016-12" db="EMBL/GenBank/DDBJ databases">
        <title>Discovery of methanogenic haloarchaea.</title>
        <authorList>
            <person name="Sorokin D.Y."/>
            <person name="Makarova K.S."/>
            <person name="Abbas B."/>
            <person name="Ferrer M."/>
            <person name="Golyshin P.N."/>
        </authorList>
    </citation>
    <scope>NUCLEOTIDE SEQUENCE [LARGE SCALE GENOMIC DNA]</scope>
    <source>
        <strain evidence="6">AMET1</strain>
    </source>
</reference>
<dbReference type="Pfam" id="PF00121">
    <property type="entry name" value="TIM"/>
    <property type="match status" value="1"/>
</dbReference>
<dbReference type="CDD" id="cd00311">
    <property type="entry name" value="TIM"/>
    <property type="match status" value="1"/>
</dbReference>
<dbReference type="UniPathway" id="UPA00138"/>
<sequence>MKLIINLKTYKAGTNQNAIEIAKTIEKIQQETDAEIIICPQPTDIQKINEQTNTPIYAQHIDPINYGSNTGHILPEAVKQAGATGTLINHSEKNLTLKQIAKANKRAKKLDLKTIICTNNVQTTKAASKLNPDYVAIEPPELIGGDISVTKADPEIIEKSVENSTTPILCGAGVSTGEDVKKAIELGAEGVLVASGVVKTKNPEKAIQKLLSKI</sequence>
<dbReference type="AlphaFoldDB" id="A0A1Y3GFX3"/>
<comment type="pathway">
    <text evidence="5">Carbohydrate degradation; glycolysis; D-glyceraldehyde 3-phosphate from glycerone phosphate: step 1/1.</text>
</comment>
<dbReference type="NCBIfam" id="NF003302">
    <property type="entry name" value="PRK04302.1"/>
    <property type="match status" value="1"/>
</dbReference>
<comment type="subunit">
    <text evidence="5">Homotetramer; dimer of dimers.</text>
</comment>
<dbReference type="RefSeq" id="WP_086637222.1">
    <property type="nucleotide sequence ID" value="NZ_MRZU01000003.1"/>
</dbReference>
<comment type="caution">
    <text evidence="6">The sequence shown here is derived from an EMBL/GenBank/DDBJ whole genome shotgun (WGS) entry which is preliminary data.</text>
</comment>
<dbReference type="InterPro" id="IPR035990">
    <property type="entry name" value="TIM_sf"/>
</dbReference>
<comment type="function">
    <text evidence="5">Involved in the gluconeogenesis. Catalyzes stereospecifically the conversion of dihydroxyacetone phosphate (DHAP) to D-glyceraldehyde-3-phosphate (G3P).</text>
</comment>
<dbReference type="Proteomes" id="UP000195137">
    <property type="component" value="Unassembled WGS sequence"/>
</dbReference>
<comment type="pathway">
    <text evidence="5">Carbohydrate biosynthesis; gluconeogenesis.</text>
</comment>
<keyword evidence="2 5" id="KW-0963">Cytoplasm</keyword>
<feature type="active site" description="Proton acceptor" evidence="5">
    <location>
        <position position="138"/>
    </location>
</feature>
<evidence type="ECO:0000313" key="7">
    <source>
        <dbReference type="Proteomes" id="UP000195137"/>
    </source>
</evidence>
<feature type="binding site" evidence="5">
    <location>
        <begin position="6"/>
        <end position="8"/>
    </location>
    <ligand>
        <name>substrate</name>
    </ligand>
</feature>
<name>A0A1Y3GFX3_9EURY</name>
<feature type="binding site" evidence="5">
    <location>
        <begin position="194"/>
        <end position="195"/>
    </location>
    <ligand>
        <name>substrate</name>
    </ligand>
</feature>
<evidence type="ECO:0000256" key="1">
    <source>
        <dbReference type="ARBA" id="ARBA00022432"/>
    </source>
</evidence>
<dbReference type="InterPro" id="IPR013785">
    <property type="entry name" value="Aldolase_TIM"/>
</dbReference>
<dbReference type="EC" id="5.3.1.1" evidence="5"/>
<protein>
    <recommendedName>
        <fullName evidence="5">Triosephosphate isomerase</fullName>
        <shortName evidence="5">TIM</shortName>
        <shortName evidence="5">TPI</shortName>
        <ecNumber evidence="5">5.3.1.1</ecNumber>
    </recommendedName>
    <alternativeName>
        <fullName evidence="5">Triose-phosphate isomerase</fullName>
    </alternativeName>
</protein>
<feature type="active site" description="Electrophile" evidence="5">
    <location>
        <position position="90"/>
    </location>
</feature>
<dbReference type="HAMAP" id="MF_00147_A">
    <property type="entry name" value="TIM_A"/>
    <property type="match status" value="1"/>
</dbReference>
<dbReference type="GO" id="GO:0004807">
    <property type="term" value="F:triose-phosphate isomerase activity"/>
    <property type="evidence" value="ECO:0007669"/>
    <property type="project" value="UniProtKB-UniRule"/>
</dbReference>
<dbReference type="GO" id="GO:0006094">
    <property type="term" value="P:gluconeogenesis"/>
    <property type="evidence" value="ECO:0007669"/>
    <property type="project" value="UniProtKB-UniRule"/>
</dbReference>
<dbReference type="SUPFAM" id="SSF51351">
    <property type="entry name" value="Triosephosphate isomerase (TIM)"/>
    <property type="match status" value="1"/>
</dbReference>
<organism evidence="6 7">
    <name type="scientific">Methanonatronarchaeum thermophilum</name>
    <dbReference type="NCBI Taxonomy" id="1927129"/>
    <lineage>
        <taxon>Archaea</taxon>
        <taxon>Methanobacteriati</taxon>
        <taxon>Methanobacteriota</taxon>
        <taxon>Methanonatronarchaeia</taxon>
        <taxon>Methanonatronarchaeales</taxon>
        <taxon>Methanonatronarchaeaceae</taxon>
        <taxon>Methanonatronarchaeum</taxon>
    </lineage>
</organism>
<dbReference type="PROSITE" id="PS51440">
    <property type="entry name" value="TIM_2"/>
    <property type="match status" value="1"/>
</dbReference>
<dbReference type="Gene3D" id="3.20.20.70">
    <property type="entry name" value="Aldolase class I"/>
    <property type="match status" value="1"/>
</dbReference>
<accession>A0A1Y3GFX3</accession>